<dbReference type="AlphaFoldDB" id="A0A099KX29"/>
<dbReference type="InterPro" id="IPR020476">
    <property type="entry name" value="Nudix_hydrolase"/>
</dbReference>
<dbReference type="GO" id="GO:0006260">
    <property type="term" value="P:DNA replication"/>
    <property type="evidence" value="ECO:0007669"/>
    <property type="project" value="UniProtKB-KW"/>
</dbReference>
<dbReference type="Proteomes" id="UP000029843">
    <property type="component" value="Unassembled WGS sequence"/>
</dbReference>
<keyword evidence="8 18" id="KW-0460">Magnesium</keyword>
<protein>
    <recommendedName>
        <fullName evidence="13">8-oxo-dGTP diphosphatase</fullName>
        <ecNumber evidence="12">3.6.1.55</ecNumber>
    </recommendedName>
    <alternativeName>
        <fullName evidence="16">7,8-dihydro-8-oxoguanine-triphosphatase</fullName>
    </alternativeName>
    <alternativeName>
        <fullName evidence="15">Mutator protein MutT</fullName>
    </alternativeName>
    <alternativeName>
        <fullName evidence="14">dGTP pyrophosphohydrolase</fullName>
    </alternativeName>
</protein>
<gene>
    <name evidence="20" type="ORF">ND2E_1071</name>
</gene>
<dbReference type="GO" id="GO:0044716">
    <property type="term" value="F:8-oxo-GDP phosphatase activity"/>
    <property type="evidence" value="ECO:0007669"/>
    <property type="project" value="TreeGrafter"/>
</dbReference>
<evidence type="ECO:0000256" key="9">
    <source>
        <dbReference type="ARBA" id="ARBA00023204"/>
    </source>
</evidence>
<feature type="domain" description="Nudix hydrolase" evidence="19">
    <location>
        <begin position="2"/>
        <end position="137"/>
    </location>
</feature>
<feature type="binding site" evidence="17">
    <location>
        <position position="128"/>
    </location>
    <ligand>
        <name>8-oxo-dGTP</name>
        <dbReference type="ChEBI" id="CHEBI:77896"/>
    </ligand>
</feature>
<dbReference type="Pfam" id="PF00293">
    <property type="entry name" value="NUDIX"/>
    <property type="match status" value="1"/>
</dbReference>
<sequence>MSKIVHVAVGVIRKANDGGAFEYFLTKRLKEVHQGGKWEFPGGKVEKDETVAQALARELKEEVAIEVLSCQPLIKVEHTYRGEGKVKSVCLDVFIVENYIGAPNAQEGQGQGWFALSEFEQLNFPEANKAIIDKLLENSF</sequence>
<dbReference type="NCBIfam" id="TIGR00586">
    <property type="entry name" value="mutt"/>
    <property type="match status" value="1"/>
</dbReference>
<dbReference type="GO" id="GO:0035539">
    <property type="term" value="F:8-oxo-7,8-dihydrodeoxyguanosine triphosphate pyrophosphatase activity"/>
    <property type="evidence" value="ECO:0007669"/>
    <property type="project" value="UniProtKB-EC"/>
</dbReference>
<evidence type="ECO:0000256" key="16">
    <source>
        <dbReference type="ARBA" id="ARBA00042798"/>
    </source>
</evidence>
<evidence type="ECO:0000256" key="10">
    <source>
        <dbReference type="ARBA" id="ARBA00035861"/>
    </source>
</evidence>
<comment type="catalytic activity">
    <reaction evidence="10">
        <text>8-oxo-dGTP + H2O = 8-oxo-dGMP + diphosphate + H(+)</text>
        <dbReference type="Rhea" id="RHEA:31575"/>
        <dbReference type="ChEBI" id="CHEBI:15377"/>
        <dbReference type="ChEBI" id="CHEBI:15378"/>
        <dbReference type="ChEBI" id="CHEBI:33019"/>
        <dbReference type="ChEBI" id="CHEBI:63224"/>
        <dbReference type="ChEBI" id="CHEBI:77896"/>
        <dbReference type="EC" id="3.6.1.55"/>
    </reaction>
</comment>
<dbReference type="GO" id="GO:0044715">
    <property type="term" value="F:8-oxo-dGDP phosphatase activity"/>
    <property type="evidence" value="ECO:0007669"/>
    <property type="project" value="TreeGrafter"/>
</dbReference>
<feature type="binding site" evidence="17">
    <location>
        <position position="28"/>
    </location>
    <ligand>
        <name>8-oxo-dGTP</name>
        <dbReference type="ChEBI" id="CHEBI:77896"/>
    </ligand>
</feature>
<proteinExistence type="inferred from homology"/>
<keyword evidence="9" id="KW-0234">DNA repair</keyword>
<evidence type="ECO:0000256" key="11">
    <source>
        <dbReference type="ARBA" id="ARBA00036904"/>
    </source>
</evidence>
<evidence type="ECO:0000256" key="8">
    <source>
        <dbReference type="ARBA" id="ARBA00022842"/>
    </source>
</evidence>
<comment type="caution">
    <text evidence="20">The sequence shown here is derived from an EMBL/GenBank/DDBJ whole genome shotgun (WGS) entry which is preliminary data.</text>
</comment>
<dbReference type="PROSITE" id="PS51462">
    <property type="entry name" value="NUDIX"/>
    <property type="match status" value="1"/>
</dbReference>
<feature type="binding site" evidence="17">
    <location>
        <position position="33"/>
    </location>
    <ligand>
        <name>8-oxo-dGTP</name>
        <dbReference type="ChEBI" id="CHEBI:77896"/>
    </ligand>
</feature>
<evidence type="ECO:0000256" key="13">
    <source>
        <dbReference type="ARBA" id="ARBA00040794"/>
    </source>
</evidence>
<evidence type="ECO:0000256" key="2">
    <source>
        <dbReference type="ARBA" id="ARBA00005582"/>
    </source>
</evidence>
<dbReference type="InterPro" id="IPR000086">
    <property type="entry name" value="NUDIX_hydrolase_dom"/>
</dbReference>
<evidence type="ECO:0000256" key="18">
    <source>
        <dbReference type="PIRSR" id="PIRSR603561-2"/>
    </source>
</evidence>
<evidence type="ECO:0000313" key="20">
    <source>
        <dbReference type="EMBL" id="KGJ95289.1"/>
    </source>
</evidence>
<keyword evidence="7" id="KW-0378">Hydrolase</keyword>
<comment type="catalytic activity">
    <reaction evidence="11">
        <text>8-oxo-GTP + H2O = 8-oxo-GMP + diphosphate + H(+)</text>
        <dbReference type="Rhea" id="RHEA:67616"/>
        <dbReference type="ChEBI" id="CHEBI:15377"/>
        <dbReference type="ChEBI" id="CHEBI:15378"/>
        <dbReference type="ChEBI" id="CHEBI:33019"/>
        <dbReference type="ChEBI" id="CHEBI:143553"/>
        <dbReference type="ChEBI" id="CHEBI:145694"/>
    </reaction>
</comment>
<evidence type="ECO:0000256" key="7">
    <source>
        <dbReference type="ARBA" id="ARBA00022801"/>
    </source>
</evidence>
<dbReference type="OrthoDB" id="9810648at2"/>
<evidence type="ECO:0000256" key="6">
    <source>
        <dbReference type="ARBA" id="ARBA00022763"/>
    </source>
</evidence>
<evidence type="ECO:0000256" key="14">
    <source>
        <dbReference type="ARBA" id="ARBA00041592"/>
    </source>
</evidence>
<dbReference type="CDD" id="cd03425">
    <property type="entry name" value="NUDIX_MutT_NudA_like"/>
    <property type="match status" value="1"/>
</dbReference>
<reference evidence="20 21" key="1">
    <citation type="submission" date="2014-08" db="EMBL/GenBank/DDBJ databases">
        <title>Genomic and Phenotypic Diversity of Colwellia psychrerythraea strains from Disparate Marine Basins.</title>
        <authorList>
            <person name="Techtmann S.M."/>
            <person name="Stelling S.C."/>
            <person name="Utturkar S.M."/>
            <person name="Alshibli N."/>
            <person name="Harris A."/>
            <person name="Brown S.D."/>
            <person name="Hazen T.C."/>
        </authorList>
    </citation>
    <scope>NUCLEOTIDE SEQUENCE [LARGE SCALE GENOMIC DNA]</scope>
    <source>
        <strain evidence="20 21">ND2E</strain>
    </source>
</reference>
<evidence type="ECO:0000256" key="4">
    <source>
        <dbReference type="ARBA" id="ARBA00022705"/>
    </source>
</evidence>
<evidence type="ECO:0000259" key="19">
    <source>
        <dbReference type="PROSITE" id="PS51462"/>
    </source>
</evidence>
<evidence type="ECO:0000256" key="12">
    <source>
        <dbReference type="ARBA" id="ARBA00038905"/>
    </source>
</evidence>
<dbReference type="InterPro" id="IPR003561">
    <property type="entry name" value="Mutator_MutT"/>
</dbReference>
<feature type="binding site" evidence="18">
    <location>
        <position position="62"/>
    </location>
    <ligand>
        <name>Mg(2+)</name>
        <dbReference type="ChEBI" id="CHEBI:18420"/>
    </ligand>
</feature>
<feature type="binding site" evidence="17">
    <location>
        <begin position="39"/>
        <end position="42"/>
    </location>
    <ligand>
        <name>8-oxo-dGTP</name>
        <dbReference type="ChEBI" id="CHEBI:77896"/>
    </ligand>
</feature>
<comment type="cofactor">
    <cofactor evidence="1 18">
        <name>Mg(2+)</name>
        <dbReference type="ChEBI" id="CHEBI:18420"/>
    </cofactor>
</comment>
<dbReference type="GO" id="GO:0008413">
    <property type="term" value="F:8-oxo-7,8-dihydroguanosine triphosphate pyrophosphatase activity"/>
    <property type="evidence" value="ECO:0007669"/>
    <property type="project" value="InterPro"/>
</dbReference>
<evidence type="ECO:0000256" key="3">
    <source>
        <dbReference type="ARBA" id="ARBA00022457"/>
    </source>
</evidence>
<dbReference type="RefSeq" id="WP_033091874.1">
    <property type="nucleotide sequence ID" value="NZ_JQED01000003.1"/>
</dbReference>
<evidence type="ECO:0000256" key="5">
    <source>
        <dbReference type="ARBA" id="ARBA00022723"/>
    </source>
</evidence>
<evidence type="ECO:0000313" key="21">
    <source>
        <dbReference type="Proteomes" id="UP000029843"/>
    </source>
</evidence>
<evidence type="ECO:0000256" key="15">
    <source>
        <dbReference type="ARBA" id="ARBA00041979"/>
    </source>
</evidence>
<dbReference type="PATRIC" id="fig|28229.4.peg.58"/>
<dbReference type="InterPro" id="IPR015797">
    <property type="entry name" value="NUDIX_hydrolase-like_dom_sf"/>
</dbReference>
<dbReference type="InterPro" id="IPR047127">
    <property type="entry name" value="MutT-like"/>
</dbReference>
<dbReference type="Gene3D" id="3.90.79.10">
    <property type="entry name" value="Nucleoside Triphosphate Pyrophosphohydrolase"/>
    <property type="match status" value="1"/>
</dbReference>
<keyword evidence="5 18" id="KW-0479">Metal-binding</keyword>
<name>A0A099KX29_COLPS</name>
<dbReference type="EC" id="3.6.1.55" evidence="12"/>
<evidence type="ECO:0000256" key="17">
    <source>
        <dbReference type="PIRSR" id="PIRSR603561-1"/>
    </source>
</evidence>
<accession>A0A099KX29</accession>
<dbReference type="SUPFAM" id="SSF55811">
    <property type="entry name" value="Nudix"/>
    <property type="match status" value="1"/>
</dbReference>
<comment type="similarity">
    <text evidence="2">Belongs to the Nudix hydrolase family.</text>
</comment>
<dbReference type="PANTHER" id="PTHR47707">
    <property type="entry name" value="8-OXO-DGTP DIPHOSPHATASE"/>
    <property type="match status" value="1"/>
</dbReference>
<keyword evidence="6" id="KW-0227">DNA damage</keyword>
<feature type="binding site" evidence="18">
    <location>
        <position position="42"/>
    </location>
    <ligand>
        <name>Mg(2+)</name>
        <dbReference type="ChEBI" id="CHEBI:18420"/>
    </ligand>
</feature>
<dbReference type="PANTHER" id="PTHR47707:SF1">
    <property type="entry name" value="NUDIX HYDROLASE FAMILY PROTEIN"/>
    <property type="match status" value="1"/>
</dbReference>
<organism evidence="20 21">
    <name type="scientific">Colwellia psychrerythraea</name>
    <name type="common">Vibrio psychroerythus</name>
    <dbReference type="NCBI Taxonomy" id="28229"/>
    <lineage>
        <taxon>Bacteria</taxon>
        <taxon>Pseudomonadati</taxon>
        <taxon>Pseudomonadota</taxon>
        <taxon>Gammaproteobacteria</taxon>
        <taxon>Alteromonadales</taxon>
        <taxon>Colwelliaceae</taxon>
        <taxon>Colwellia</taxon>
    </lineage>
</organism>
<keyword evidence="3" id="KW-0515">Mutator protein</keyword>
<keyword evidence="4" id="KW-0235">DNA replication</keyword>
<dbReference type="PRINTS" id="PR00502">
    <property type="entry name" value="NUDIXFAMILY"/>
</dbReference>
<dbReference type="GO" id="GO:0006281">
    <property type="term" value="P:DNA repair"/>
    <property type="evidence" value="ECO:0007669"/>
    <property type="project" value="UniProtKB-KW"/>
</dbReference>
<dbReference type="EMBL" id="JQED01000003">
    <property type="protein sequence ID" value="KGJ95289.1"/>
    <property type="molecule type" value="Genomic_DNA"/>
</dbReference>
<evidence type="ECO:0000256" key="1">
    <source>
        <dbReference type="ARBA" id="ARBA00001946"/>
    </source>
</evidence>
<dbReference type="GO" id="GO:0046872">
    <property type="term" value="F:metal ion binding"/>
    <property type="evidence" value="ECO:0007669"/>
    <property type="project" value="UniProtKB-KW"/>
</dbReference>